<dbReference type="PANTHER" id="PTHR42724">
    <property type="entry name" value="TETRAACYLDISACCHARIDE 4'-KINASE"/>
    <property type="match status" value="1"/>
</dbReference>
<comment type="similarity">
    <text evidence="13">Belongs to the LpxK family.</text>
</comment>
<evidence type="ECO:0000256" key="11">
    <source>
        <dbReference type="ARBA" id="ARBA00023098"/>
    </source>
</evidence>
<dbReference type="Pfam" id="PF02606">
    <property type="entry name" value="LpxK"/>
    <property type="match status" value="1"/>
</dbReference>
<dbReference type="GO" id="GO:0005886">
    <property type="term" value="C:plasma membrane"/>
    <property type="evidence" value="ECO:0007669"/>
    <property type="project" value="TreeGrafter"/>
</dbReference>
<dbReference type="HAMAP" id="MF_00409">
    <property type="entry name" value="LpxK"/>
    <property type="match status" value="1"/>
</dbReference>
<evidence type="ECO:0000256" key="3">
    <source>
        <dbReference type="ARBA" id="ARBA00012071"/>
    </source>
</evidence>
<dbReference type="PANTHER" id="PTHR42724:SF1">
    <property type="entry name" value="TETRAACYLDISACCHARIDE 4'-KINASE, MITOCHONDRIAL-RELATED"/>
    <property type="match status" value="1"/>
</dbReference>
<protein>
    <recommendedName>
        <fullName evidence="4 13">Tetraacyldisaccharide 4'-kinase</fullName>
        <ecNumber evidence="3 13">2.7.1.130</ecNumber>
    </recommendedName>
    <alternativeName>
        <fullName evidence="12 13">Lipid A 4'-kinase</fullName>
    </alternativeName>
</protein>
<comment type="catalytic activity">
    <reaction evidence="13">
        <text>a lipid A disaccharide + ATP = a lipid IVA + ADP + H(+)</text>
        <dbReference type="Rhea" id="RHEA:67840"/>
        <dbReference type="ChEBI" id="CHEBI:15378"/>
        <dbReference type="ChEBI" id="CHEBI:30616"/>
        <dbReference type="ChEBI" id="CHEBI:176343"/>
        <dbReference type="ChEBI" id="CHEBI:176425"/>
        <dbReference type="ChEBI" id="CHEBI:456216"/>
        <dbReference type="EC" id="2.7.1.130"/>
    </reaction>
</comment>
<sequence>MNKTMKHIQAVMSGEKGGFFWPAALSFLSLLYGAGVRSRLFCFRMGLFRSKRLPCAAISVGNLTAGGAGKTPMTIFLAGLVQEMGLKPAVLSRGYRGGAEKTGGAASDGTRILMSPEDSGDEPFMMARRLSGVPVMVGRDRFDSGVRAAGEFGADAAIFDDGFQRLDLKRDLDIVLIDGRHFLGNRRMLPRGFLREPVSSLFRAHAAVFTRVENLDGPGADPKDLWRRAGFDGPPPFPVFACSHVPRVMGRGKGDLGFRDPGFLKGRRALAFSGIASNSDFRDTLLGLGCEIADFRGFPDHHRYSDRELEDIRESARAAGADYICVTEKDHARISHRISHWGPWREKLAVIGVDISFGAAEGEFRRFVQKRLAAAMKKIGRAPGKKP</sequence>
<keyword evidence="11 13" id="KW-0443">Lipid metabolism</keyword>
<dbReference type="AlphaFoldDB" id="A0A484HQ58"/>
<gene>
    <name evidence="13 14" type="primary">lpxK</name>
    <name evidence="14" type="ORF">EPICR_50279</name>
</gene>
<comment type="function">
    <text evidence="1 13">Transfers the gamma-phosphate of ATP to the 4'-position of a tetraacyldisaccharide 1-phosphate intermediate (termed DS-1-P) to form tetraacyldisaccharide 1,4'-bis-phosphate (lipid IVA).</text>
</comment>
<keyword evidence="9 13" id="KW-0418">Kinase</keyword>
<evidence type="ECO:0000256" key="9">
    <source>
        <dbReference type="ARBA" id="ARBA00022777"/>
    </source>
</evidence>
<dbReference type="InterPro" id="IPR003758">
    <property type="entry name" value="LpxK"/>
</dbReference>
<keyword evidence="5 13" id="KW-0444">Lipid biosynthesis</keyword>
<name>A0A484HQ58_9BACT</name>
<evidence type="ECO:0000256" key="1">
    <source>
        <dbReference type="ARBA" id="ARBA00002274"/>
    </source>
</evidence>
<evidence type="ECO:0000256" key="10">
    <source>
        <dbReference type="ARBA" id="ARBA00022840"/>
    </source>
</evidence>
<comment type="pathway">
    <text evidence="2 13">Glycolipid biosynthesis; lipid IV(A) biosynthesis; lipid IV(A) from (3R)-3-hydroxytetradecanoyl-[acyl-carrier-protein] and UDP-N-acetyl-alpha-D-glucosamine: step 6/6.</text>
</comment>
<evidence type="ECO:0000256" key="13">
    <source>
        <dbReference type="HAMAP-Rule" id="MF_00409"/>
    </source>
</evidence>
<evidence type="ECO:0000256" key="2">
    <source>
        <dbReference type="ARBA" id="ARBA00004870"/>
    </source>
</evidence>
<evidence type="ECO:0000256" key="5">
    <source>
        <dbReference type="ARBA" id="ARBA00022516"/>
    </source>
</evidence>
<dbReference type="EMBL" id="CAACVI010000045">
    <property type="protein sequence ID" value="VEN74997.1"/>
    <property type="molecule type" value="Genomic_DNA"/>
</dbReference>
<dbReference type="InterPro" id="IPR027417">
    <property type="entry name" value="P-loop_NTPase"/>
</dbReference>
<organism evidence="14">
    <name type="scientific">uncultured Desulfobacteraceae bacterium</name>
    <dbReference type="NCBI Taxonomy" id="218296"/>
    <lineage>
        <taxon>Bacteria</taxon>
        <taxon>Pseudomonadati</taxon>
        <taxon>Thermodesulfobacteriota</taxon>
        <taxon>Desulfobacteria</taxon>
        <taxon>Desulfobacterales</taxon>
        <taxon>Desulfobacteraceae</taxon>
        <taxon>environmental samples</taxon>
    </lineage>
</organism>
<dbReference type="GO" id="GO:0009245">
    <property type="term" value="P:lipid A biosynthetic process"/>
    <property type="evidence" value="ECO:0007669"/>
    <property type="project" value="UniProtKB-UniRule"/>
</dbReference>
<dbReference type="GO" id="GO:0009244">
    <property type="term" value="P:lipopolysaccharide core region biosynthetic process"/>
    <property type="evidence" value="ECO:0007669"/>
    <property type="project" value="TreeGrafter"/>
</dbReference>
<accession>A0A484HQ58</accession>
<keyword evidence="8 13" id="KW-0547">Nucleotide-binding</keyword>
<proteinExistence type="inferred from homology"/>
<keyword evidence="10 13" id="KW-0067">ATP-binding</keyword>
<evidence type="ECO:0000256" key="7">
    <source>
        <dbReference type="ARBA" id="ARBA00022679"/>
    </source>
</evidence>
<dbReference type="GO" id="GO:0009029">
    <property type="term" value="F:lipid-A 4'-kinase activity"/>
    <property type="evidence" value="ECO:0007669"/>
    <property type="project" value="UniProtKB-UniRule"/>
</dbReference>
<evidence type="ECO:0000256" key="4">
    <source>
        <dbReference type="ARBA" id="ARBA00016436"/>
    </source>
</evidence>
<dbReference type="EC" id="2.7.1.130" evidence="3 13"/>
<dbReference type="GO" id="GO:0005524">
    <property type="term" value="F:ATP binding"/>
    <property type="evidence" value="ECO:0007669"/>
    <property type="project" value="UniProtKB-UniRule"/>
</dbReference>
<evidence type="ECO:0000256" key="8">
    <source>
        <dbReference type="ARBA" id="ARBA00022741"/>
    </source>
</evidence>
<dbReference type="NCBIfam" id="TIGR00682">
    <property type="entry name" value="lpxK"/>
    <property type="match status" value="1"/>
</dbReference>
<dbReference type="SUPFAM" id="SSF52540">
    <property type="entry name" value="P-loop containing nucleoside triphosphate hydrolases"/>
    <property type="match status" value="1"/>
</dbReference>
<feature type="binding site" evidence="13">
    <location>
        <begin position="64"/>
        <end position="71"/>
    </location>
    <ligand>
        <name>ATP</name>
        <dbReference type="ChEBI" id="CHEBI:30616"/>
    </ligand>
</feature>
<evidence type="ECO:0000313" key="14">
    <source>
        <dbReference type="EMBL" id="VEN74997.1"/>
    </source>
</evidence>
<dbReference type="UniPathway" id="UPA00359">
    <property type="reaction ID" value="UER00482"/>
</dbReference>
<evidence type="ECO:0000256" key="6">
    <source>
        <dbReference type="ARBA" id="ARBA00022556"/>
    </source>
</evidence>
<keyword evidence="7 13" id="KW-0808">Transferase</keyword>
<reference evidence="14" key="1">
    <citation type="submission" date="2019-01" db="EMBL/GenBank/DDBJ databases">
        <authorList>
            <consortium name="Genoscope - CEA"/>
            <person name="William W."/>
        </authorList>
    </citation>
    <scope>NUCLEOTIDE SEQUENCE</scope>
    <source>
        <strain evidence="14">CR-1</strain>
    </source>
</reference>
<evidence type="ECO:0000256" key="12">
    <source>
        <dbReference type="ARBA" id="ARBA00029757"/>
    </source>
</evidence>
<keyword evidence="6 13" id="KW-0441">Lipid A biosynthesis</keyword>